<sequence>MKFMFGLIALSLCHRSAEARPVCRGIAPRLVYAVGTTGTSVSTFKEEQGIHQGVALAATTLLFILHRAIKNGGFTIGRGLRSTDLLLSLGIGVISSVWAGVVFASGFLSGSKPCTVSVSKCLARFAYAPWILELIFVFWIVAYLVELSTLRSANTHISSDSQASKFSVPPPEKGFSLAYNDSESLPVEMRPWYRVPLWCLKSTQGCTDWAGSVNNGALFVLYTLMGAICSLVGIGALIETLWTIGLLSIVSVVVFMTGAAGPNPYAEAPHKYRAQSLRVALKTDHREGTTYVLPCKDRGFDAVWGPKIAAEHREIDAAHAESPNTGQVNNNSKQSSLKNLRQVLSAFNSATELSPEEVKNIASWLYDTAKFGRENKYLDMAGVSEGKENRRMWSIACRRKQQDLKEDTKPFKTHLVGYSAMYALWHAEYLVFMHSKVVEETYFPLFAYLRNPRGSGLALDTNLDQIGVIRQGYSNFEAFEEAVRYVYALFGLVGKEDVDDFLRHGCTKIQLPEVSVIVDQMEMEKIKNEYDAVTDYKKKKDQLQCYIGRIWEKCIMKEESTFAALFAFSVYWTDDIGMDVNKGWHGFPLESIDRKGDLFSWFTVWRQAWYMAVISEFLHVLPIVTSAFISGVLQ</sequence>
<organism evidence="3 4">
    <name type="scientific">Metarhizium guizhouense (strain ARSEF 977)</name>
    <dbReference type="NCBI Taxonomy" id="1276136"/>
    <lineage>
        <taxon>Eukaryota</taxon>
        <taxon>Fungi</taxon>
        <taxon>Dikarya</taxon>
        <taxon>Ascomycota</taxon>
        <taxon>Pezizomycotina</taxon>
        <taxon>Sordariomycetes</taxon>
        <taxon>Hypocreomycetidae</taxon>
        <taxon>Hypocreales</taxon>
        <taxon>Clavicipitaceae</taxon>
        <taxon>Metarhizium</taxon>
    </lineage>
</organism>
<protein>
    <submittedName>
        <fullName evidence="3">Uncharacterized protein</fullName>
    </submittedName>
</protein>
<evidence type="ECO:0000313" key="3">
    <source>
        <dbReference type="EMBL" id="KID81154.1"/>
    </source>
</evidence>
<comment type="caution">
    <text evidence="3">The sequence shown here is derived from an EMBL/GenBank/DDBJ whole genome shotgun (WGS) entry which is preliminary data.</text>
</comment>
<evidence type="ECO:0000256" key="1">
    <source>
        <dbReference type="SAM" id="Phobius"/>
    </source>
</evidence>
<feature type="transmembrane region" description="Helical" evidence="1">
    <location>
        <begin position="49"/>
        <end position="65"/>
    </location>
</feature>
<feature type="transmembrane region" description="Helical" evidence="1">
    <location>
        <begin position="127"/>
        <end position="145"/>
    </location>
</feature>
<name>A0A0B4HNZ7_METGA</name>
<proteinExistence type="predicted"/>
<evidence type="ECO:0000313" key="4">
    <source>
        <dbReference type="Proteomes" id="UP000031192"/>
    </source>
</evidence>
<feature type="transmembrane region" description="Helical" evidence="1">
    <location>
        <begin position="608"/>
        <end position="633"/>
    </location>
</feature>
<feature type="chain" id="PRO_5002093028" evidence="2">
    <location>
        <begin position="20"/>
        <end position="634"/>
    </location>
</feature>
<feature type="transmembrane region" description="Helical" evidence="1">
    <location>
        <begin position="85"/>
        <end position="107"/>
    </location>
</feature>
<keyword evidence="1" id="KW-0472">Membrane</keyword>
<feature type="signal peptide" evidence="2">
    <location>
        <begin position="1"/>
        <end position="19"/>
    </location>
</feature>
<keyword evidence="1" id="KW-1133">Transmembrane helix</keyword>
<keyword evidence="2" id="KW-0732">Signal</keyword>
<feature type="transmembrane region" description="Helical" evidence="1">
    <location>
        <begin position="219"/>
        <end position="238"/>
    </location>
</feature>
<keyword evidence="1" id="KW-0812">Transmembrane</keyword>
<feature type="transmembrane region" description="Helical" evidence="1">
    <location>
        <begin position="244"/>
        <end position="266"/>
    </location>
</feature>
<dbReference type="EMBL" id="AZNH01000194">
    <property type="protein sequence ID" value="KID81154.1"/>
    <property type="molecule type" value="Genomic_DNA"/>
</dbReference>
<dbReference type="Proteomes" id="UP000031192">
    <property type="component" value="Unassembled WGS sequence"/>
</dbReference>
<gene>
    <name evidence="3" type="ORF">MGU_11466</name>
</gene>
<evidence type="ECO:0000256" key="2">
    <source>
        <dbReference type="SAM" id="SignalP"/>
    </source>
</evidence>
<dbReference type="AlphaFoldDB" id="A0A0B4HNZ7"/>
<keyword evidence="4" id="KW-1185">Reference proteome</keyword>
<accession>A0A0B4HNZ7</accession>
<reference evidence="3 4" key="1">
    <citation type="journal article" date="2014" name="Proc. Natl. Acad. Sci. U.S.A.">
        <title>Trajectory and genomic determinants of fungal-pathogen speciation and host adaptation.</title>
        <authorList>
            <person name="Hu X."/>
            <person name="Xiao G."/>
            <person name="Zheng P."/>
            <person name="Shang Y."/>
            <person name="Su Y."/>
            <person name="Zhang X."/>
            <person name="Liu X."/>
            <person name="Zhan S."/>
            <person name="St Leger R.J."/>
            <person name="Wang C."/>
        </authorList>
    </citation>
    <scope>NUCLEOTIDE SEQUENCE [LARGE SCALE GENOMIC DNA]</scope>
    <source>
        <strain evidence="3 4">ARSEF 977</strain>
    </source>
</reference>
<dbReference type="HOGENOM" id="CLU_478986_0_0_1"/>